<dbReference type="AlphaFoldDB" id="A0A7Y9PH30"/>
<dbReference type="Pfam" id="PF07690">
    <property type="entry name" value="MFS_1"/>
    <property type="match status" value="1"/>
</dbReference>
<feature type="transmembrane region" description="Helical" evidence="5">
    <location>
        <begin position="358"/>
        <end position="382"/>
    </location>
</feature>
<protein>
    <submittedName>
        <fullName evidence="7">ACS family hexuronate transporter-like MFS transporter</fullName>
    </submittedName>
</protein>
<dbReference type="PANTHER" id="PTHR11662:SF285">
    <property type="entry name" value="HEXURONATE TRANSPORTER"/>
    <property type="match status" value="1"/>
</dbReference>
<evidence type="ECO:0000256" key="1">
    <source>
        <dbReference type="ARBA" id="ARBA00004141"/>
    </source>
</evidence>
<dbReference type="PANTHER" id="PTHR11662">
    <property type="entry name" value="SOLUTE CARRIER FAMILY 17"/>
    <property type="match status" value="1"/>
</dbReference>
<evidence type="ECO:0000259" key="6">
    <source>
        <dbReference type="PROSITE" id="PS50850"/>
    </source>
</evidence>
<evidence type="ECO:0000256" key="5">
    <source>
        <dbReference type="SAM" id="Phobius"/>
    </source>
</evidence>
<dbReference type="PROSITE" id="PS50850">
    <property type="entry name" value="MFS"/>
    <property type="match status" value="1"/>
</dbReference>
<keyword evidence="8" id="KW-1185">Reference proteome</keyword>
<feature type="transmembrane region" description="Helical" evidence="5">
    <location>
        <begin position="269"/>
        <end position="290"/>
    </location>
</feature>
<evidence type="ECO:0000256" key="3">
    <source>
        <dbReference type="ARBA" id="ARBA00022989"/>
    </source>
</evidence>
<feature type="transmembrane region" description="Helical" evidence="5">
    <location>
        <begin position="302"/>
        <end position="320"/>
    </location>
</feature>
<evidence type="ECO:0000313" key="7">
    <source>
        <dbReference type="EMBL" id="NYF79008.1"/>
    </source>
</evidence>
<dbReference type="InterPro" id="IPR011701">
    <property type="entry name" value="MFS"/>
</dbReference>
<gene>
    <name evidence="7" type="ORF">HDF17_001295</name>
</gene>
<keyword evidence="4 5" id="KW-0472">Membrane</keyword>
<dbReference type="GO" id="GO:0015134">
    <property type="term" value="F:hexuronate transmembrane transporter activity"/>
    <property type="evidence" value="ECO:0007669"/>
    <property type="project" value="TreeGrafter"/>
</dbReference>
<dbReference type="Gene3D" id="1.20.1250.20">
    <property type="entry name" value="MFS general substrate transporter like domains"/>
    <property type="match status" value="2"/>
</dbReference>
<feature type="transmembrane region" description="Helical" evidence="5">
    <location>
        <begin position="59"/>
        <end position="77"/>
    </location>
</feature>
<evidence type="ECO:0000256" key="2">
    <source>
        <dbReference type="ARBA" id="ARBA00022692"/>
    </source>
</evidence>
<feature type="transmembrane region" description="Helical" evidence="5">
    <location>
        <begin position="20"/>
        <end position="38"/>
    </location>
</feature>
<dbReference type="CDD" id="cd17319">
    <property type="entry name" value="MFS_ExuT_GudP_like"/>
    <property type="match status" value="1"/>
</dbReference>
<dbReference type="InterPro" id="IPR050382">
    <property type="entry name" value="MFS_Na/Anion_cotransporter"/>
</dbReference>
<dbReference type="GO" id="GO:0016020">
    <property type="term" value="C:membrane"/>
    <property type="evidence" value="ECO:0007669"/>
    <property type="project" value="UniProtKB-SubCell"/>
</dbReference>
<proteinExistence type="predicted"/>
<feature type="transmembrane region" description="Helical" evidence="5">
    <location>
        <begin position="89"/>
        <end position="114"/>
    </location>
</feature>
<dbReference type="InterPro" id="IPR020846">
    <property type="entry name" value="MFS_dom"/>
</dbReference>
<sequence length="428" mass="46513">MAIMLSDATRTTRPKLIEMQWYFVAMVTAAIAISYFDRQTLPVAIAAIQRTIPLSNQQFSWLQFAFLIPYALLYAAGGRMLDVLGTRRGFILIMLWWSVACALHGLAMNFGFLLGARCLLGMGEGGALPAATRVVAEWIPLRERSTAMGIINAGTAVGSVLAPPLIGMVLLASGWRMVFFASGAAGLAWVVWWSVRYRGSNDASIATLDARLIAQQLSFLDLVGMRGVQVLVFAKFMSDSAWYFYLFWLPKYLYDVRGFDVKHVSYYAWIPYAASGIGSFLGGWLSSTLLSRGRSLNFSRKFVLGLSALFMPVVMLVPHVPVGWALMLFSIAFFCQQSWSGLIMTLPADIFPLSAVGTVSGLVGFGGAIGGAIFGVVAGFLLGQGFGYGTLFVIVGTFHLIGFLAILLLGGKVQPLKTPDLLRIESQS</sequence>
<comment type="subcellular location">
    <subcellularLocation>
        <location evidence="1">Membrane</location>
        <topology evidence="1">Multi-pass membrane protein</topology>
    </subcellularLocation>
</comment>
<reference evidence="7 8" key="1">
    <citation type="submission" date="2020-07" db="EMBL/GenBank/DDBJ databases">
        <title>Genomic Encyclopedia of Type Strains, Phase IV (KMG-V): Genome sequencing to study the core and pangenomes of soil and plant-associated prokaryotes.</title>
        <authorList>
            <person name="Whitman W."/>
        </authorList>
    </citation>
    <scope>NUCLEOTIDE SEQUENCE [LARGE SCALE GENOMIC DNA]</scope>
    <source>
        <strain evidence="7 8">X4EP2</strain>
    </source>
</reference>
<organism evidence="7 8">
    <name type="scientific">Granulicella arctica</name>
    <dbReference type="NCBI Taxonomy" id="940613"/>
    <lineage>
        <taxon>Bacteria</taxon>
        <taxon>Pseudomonadati</taxon>
        <taxon>Acidobacteriota</taxon>
        <taxon>Terriglobia</taxon>
        <taxon>Terriglobales</taxon>
        <taxon>Acidobacteriaceae</taxon>
        <taxon>Granulicella</taxon>
    </lineage>
</organism>
<feature type="domain" description="Major facilitator superfamily (MFS) profile" evidence="6">
    <location>
        <begin position="23"/>
        <end position="414"/>
    </location>
</feature>
<comment type="caution">
    <text evidence="7">The sequence shown here is derived from an EMBL/GenBank/DDBJ whole genome shotgun (WGS) entry which is preliminary data.</text>
</comment>
<dbReference type="SUPFAM" id="SSF103473">
    <property type="entry name" value="MFS general substrate transporter"/>
    <property type="match status" value="1"/>
</dbReference>
<accession>A0A7Y9PH30</accession>
<evidence type="ECO:0000313" key="8">
    <source>
        <dbReference type="Proteomes" id="UP000589520"/>
    </source>
</evidence>
<name>A0A7Y9PH30_9BACT</name>
<feature type="transmembrane region" description="Helical" evidence="5">
    <location>
        <begin position="150"/>
        <end position="171"/>
    </location>
</feature>
<keyword evidence="3 5" id="KW-1133">Transmembrane helix</keyword>
<dbReference type="Proteomes" id="UP000589520">
    <property type="component" value="Unassembled WGS sequence"/>
</dbReference>
<evidence type="ECO:0000256" key="4">
    <source>
        <dbReference type="ARBA" id="ARBA00023136"/>
    </source>
</evidence>
<feature type="transmembrane region" description="Helical" evidence="5">
    <location>
        <begin position="177"/>
        <end position="195"/>
    </location>
</feature>
<dbReference type="EMBL" id="JACCCW010000001">
    <property type="protein sequence ID" value="NYF79008.1"/>
    <property type="molecule type" value="Genomic_DNA"/>
</dbReference>
<keyword evidence="2 5" id="KW-0812">Transmembrane</keyword>
<dbReference type="InterPro" id="IPR036259">
    <property type="entry name" value="MFS_trans_sf"/>
</dbReference>
<feature type="transmembrane region" description="Helical" evidence="5">
    <location>
        <begin position="388"/>
        <end position="409"/>
    </location>
</feature>